<protein>
    <recommendedName>
        <fullName evidence="7">TRAP transporter large permease protein</fullName>
    </recommendedName>
</protein>
<dbReference type="NCBIfam" id="TIGR00786">
    <property type="entry name" value="dctM"/>
    <property type="match status" value="1"/>
</dbReference>
<accession>A0A432V2S8</accession>
<name>A0A432V2S8_9HYPH</name>
<evidence type="ECO:0000259" key="8">
    <source>
        <dbReference type="Pfam" id="PF06808"/>
    </source>
</evidence>
<feature type="transmembrane region" description="Helical" evidence="7">
    <location>
        <begin position="419"/>
        <end position="441"/>
    </location>
</feature>
<evidence type="ECO:0000313" key="9">
    <source>
        <dbReference type="EMBL" id="RUM96497.1"/>
    </source>
</evidence>
<feature type="transmembrane region" description="Helical" evidence="7">
    <location>
        <begin position="65"/>
        <end position="83"/>
    </location>
</feature>
<keyword evidence="7" id="KW-0813">Transport</keyword>
<keyword evidence="4 7" id="KW-0812">Transmembrane</keyword>
<feature type="transmembrane region" description="Helical" evidence="7">
    <location>
        <begin position="104"/>
        <end position="125"/>
    </location>
</feature>
<evidence type="ECO:0000256" key="6">
    <source>
        <dbReference type="ARBA" id="ARBA00023136"/>
    </source>
</evidence>
<dbReference type="Pfam" id="PF06808">
    <property type="entry name" value="DctM"/>
    <property type="match status" value="1"/>
</dbReference>
<dbReference type="GO" id="GO:0005886">
    <property type="term" value="C:plasma membrane"/>
    <property type="evidence" value="ECO:0007669"/>
    <property type="project" value="UniProtKB-SubCell"/>
</dbReference>
<evidence type="ECO:0000256" key="5">
    <source>
        <dbReference type="ARBA" id="ARBA00022989"/>
    </source>
</evidence>
<keyword evidence="3 7" id="KW-0997">Cell inner membrane</keyword>
<dbReference type="OrthoDB" id="9790209at2"/>
<keyword evidence="2" id="KW-1003">Cell membrane</keyword>
<comment type="similarity">
    <text evidence="7">Belongs to the TRAP transporter large permease family.</text>
</comment>
<keyword evidence="5 7" id="KW-1133">Transmembrane helix</keyword>
<keyword evidence="10" id="KW-1185">Reference proteome</keyword>
<evidence type="ECO:0000256" key="4">
    <source>
        <dbReference type="ARBA" id="ARBA00022692"/>
    </source>
</evidence>
<feature type="transmembrane region" description="Helical" evidence="7">
    <location>
        <begin position="33"/>
        <end position="53"/>
    </location>
</feature>
<sequence>MSEETMISDTGLDAGAPPAGRLSRALNFVLENLAMVLMAVLTMLVFANAFSRYAFSAPLPWTEEAVTYLLVWLAAVGIIIAGLRQTLICCDIVTYRLRPGRQRMLGAFCALLGSATMFYCAWLTWQYMRIFGADLSPVLRVPKGVLMIGWMRGGLAHVDVMVSIMFGGMIGTSVADLAGTGSVMIPKLKRAGYPGPFACSITATSSGIGILIPPSSPMILYSAVTGTSLGALFLAGVIPGLLMGLALMVTIALLARRNGWSAMQGFEWRELMRTGKEAILPMGMPTLILGGLVFGIFTPSEAGAFAVAYALVLSMGIYRSMTFADLRKALVEATVLTGEVLLVVGFSVALGWALSAARVPVALLDMMQYLFPFESTIPQILLMLSLALVAGMVLDPLIPMIMPVLLPSLLALDVDLVHFGVLMVVTVVIGQVTPPVALALIVAARIGQEDIVATFKANTPLLLSMVLLLMMLVFFPSIATWLPSLMM</sequence>
<feature type="domain" description="TRAP C4-dicarboxylate transport system permease DctM subunit" evidence="8">
    <location>
        <begin position="147"/>
        <end position="477"/>
    </location>
</feature>
<dbReference type="InterPro" id="IPR010656">
    <property type="entry name" value="DctM"/>
</dbReference>
<feature type="transmembrane region" description="Helical" evidence="7">
    <location>
        <begin position="160"/>
        <end position="179"/>
    </location>
</feature>
<keyword evidence="6 7" id="KW-0472">Membrane</keyword>
<dbReference type="PANTHER" id="PTHR33362">
    <property type="entry name" value="SIALIC ACID TRAP TRANSPORTER PERMEASE PROTEIN SIAT-RELATED"/>
    <property type="match status" value="1"/>
</dbReference>
<dbReference type="PANTHER" id="PTHR33362:SF3">
    <property type="entry name" value="SIALIC ACID TRAP TRANSPORTER PERMEASE PROTEIN SIAT"/>
    <property type="match status" value="1"/>
</dbReference>
<feature type="transmembrane region" description="Helical" evidence="7">
    <location>
        <begin position="461"/>
        <end position="482"/>
    </location>
</feature>
<evidence type="ECO:0000256" key="2">
    <source>
        <dbReference type="ARBA" id="ARBA00022475"/>
    </source>
</evidence>
<reference evidence="9 10" key="1">
    <citation type="submission" date="2018-11" db="EMBL/GenBank/DDBJ databases">
        <title>Pseudaminobacter arsenicus sp. nov., an arsenic-resistant bacterium isolated from arsenic-rich aquifers.</title>
        <authorList>
            <person name="Mu Y."/>
        </authorList>
    </citation>
    <scope>NUCLEOTIDE SEQUENCE [LARGE SCALE GENOMIC DNA]</scope>
    <source>
        <strain evidence="9 10">CB3</strain>
    </source>
</reference>
<dbReference type="EMBL" id="RKST01000018">
    <property type="protein sequence ID" value="RUM96497.1"/>
    <property type="molecule type" value="Genomic_DNA"/>
</dbReference>
<feature type="transmembrane region" description="Helical" evidence="7">
    <location>
        <begin position="303"/>
        <end position="321"/>
    </location>
</feature>
<feature type="transmembrane region" description="Helical" evidence="7">
    <location>
        <begin position="333"/>
        <end position="357"/>
    </location>
</feature>
<evidence type="ECO:0000256" key="7">
    <source>
        <dbReference type="RuleBase" id="RU369079"/>
    </source>
</evidence>
<evidence type="ECO:0000313" key="10">
    <source>
        <dbReference type="Proteomes" id="UP000281647"/>
    </source>
</evidence>
<dbReference type="Proteomes" id="UP000281647">
    <property type="component" value="Unassembled WGS sequence"/>
</dbReference>
<organism evidence="9 10">
    <name type="scientific">Borborobacter arsenicus</name>
    <dbReference type="NCBI Taxonomy" id="1851146"/>
    <lineage>
        <taxon>Bacteria</taxon>
        <taxon>Pseudomonadati</taxon>
        <taxon>Pseudomonadota</taxon>
        <taxon>Alphaproteobacteria</taxon>
        <taxon>Hyphomicrobiales</taxon>
        <taxon>Phyllobacteriaceae</taxon>
        <taxon>Borborobacter</taxon>
    </lineage>
</organism>
<dbReference type="AlphaFoldDB" id="A0A432V2S8"/>
<comment type="caution">
    <text evidence="9">The sequence shown here is derived from an EMBL/GenBank/DDBJ whole genome shotgun (WGS) entry which is preliminary data.</text>
</comment>
<comment type="subcellular location">
    <subcellularLocation>
        <location evidence="1 7">Cell inner membrane</location>
        <topology evidence="1 7">Multi-pass membrane protein</topology>
    </subcellularLocation>
</comment>
<feature type="transmembrane region" description="Helical" evidence="7">
    <location>
        <begin position="377"/>
        <end position="398"/>
    </location>
</feature>
<dbReference type="GO" id="GO:0022857">
    <property type="term" value="F:transmembrane transporter activity"/>
    <property type="evidence" value="ECO:0007669"/>
    <property type="project" value="UniProtKB-UniRule"/>
</dbReference>
<proteinExistence type="inferred from homology"/>
<evidence type="ECO:0000256" key="3">
    <source>
        <dbReference type="ARBA" id="ARBA00022519"/>
    </source>
</evidence>
<dbReference type="RefSeq" id="WP_128627776.1">
    <property type="nucleotide sequence ID" value="NZ_RKST01000018.1"/>
</dbReference>
<gene>
    <name evidence="9" type="ORF">EET67_17190</name>
</gene>
<evidence type="ECO:0000256" key="1">
    <source>
        <dbReference type="ARBA" id="ARBA00004429"/>
    </source>
</evidence>
<comment type="subunit">
    <text evidence="7">The complex comprises the extracytoplasmic solute receptor protein and the two transmembrane proteins.</text>
</comment>
<dbReference type="InterPro" id="IPR004681">
    <property type="entry name" value="TRAP_DctM"/>
</dbReference>
<comment type="function">
    <text evidence="7">Part of the tripartite ATP-independent periplasmic (TRAP) transport system.</text>
</comment>
<feature type="transmembrane region" description="Helical" evidence="7">
    <location>
        <begin position="191"/>
        <end position="212"/>
    </location>
</feature>
<feature type="transmembrane region" description="Helical" evidence="7">
    <location>
        <begin position="232"/>
        <end position="255"/>
    </location>
</feature>